<gene>
    <name evidence="2" type="ORF">RF11_05493</name>
</gene>
<feature type="compositionally biased region" description="Basic and acidic residues" evidence="1">
    <location>
        <begin position="1"/>
        <end position="10"/>
    </location>
</feature>
<reference evidence="2 3" key="1">
    <citation type="journal article" date="2014" name="Genome Biol. Evol.">
        <title>The genome of the myxosporean Thelohanellus kitauei shows adaptations to nutrient acquisition within its fish host.</title>
        <authorList>
            <person name="Yang Y."/>
            <person name="Xiong J."/>
            <person name="Zhou Z."/>
            <person name="Huo F."/>
            <person name="Miao W."/>
            <person name="Ran C."/>
            <person name="Liu Y."/>
            <person name="Zhang J."/>
            <person name="Feng J."/>
            <person name="Wang M."/>
            <person name="Wang M."/>
            <person name="Wang L."/>
            <person name="Yao B."/>
        </authorList>
    </citation>
    <scope>NUCLEOTIDE SEQUENCE [LARGE SCALE GENOMIC DNA]</scope>
    <source>
        <strain evidence="2">Wuqing</strain>
    </source>
</reference>
<feature type="compositionally biased region" description="Polar residues" evidence="1">
    <location>
        <begin position="12"/>
        <end position="28"/>
    </location>
</feature>
<organism evidence="2 3">
    <name type="scientific">Thelohanellus kitauei</name>
    <name type="common">Myxosporean</name>
    <dbReference type="NCBI Taxonomy" id="669202"/>
    <lineage>
        <taxon>Eukaryota</taxon>
        <taxon>Metazoa</taxon>
        <taxon>Cnidaria</taxon>
        <taxon>Myxozoa</taxon>
        <taxon>Myxosporea</taxon>
        <taxon>Bivalvulida</taxon>
        <taxon>Platysporina</taxon>
        <taxon>Myxobolidae</taxon>
        <taxon>Thelohanellus</taxon>
    </lineage>
</organism>
<dbReference type="EMBL" id="JWZT01004123">
    <property type="protein sequence ID" value="KII64703.1"/>
    <property type="molecule type" value="Genomic_DNA"/>
</dbReference>
<evidence type="ECO:0000313" key="2">
    <source>
        <dbReference type="EMBL" id="KII64703.1"/>
    </source>
</evidence>
<keyword evidence="3" id="KW-1185">Reference proteome</keyword>
<dbReference type="AlphaFoldDB" id="A0A0C2J6D9"/>
<feature type="compositionally biased region" description="Polar residues" evidence="1">
    <location>
        <begin position="70"/>
        <end position="84"/>
    </location>
</feature>
<sequence length="99" mass="11332">MNITQERKIDNYNPQKLDNTRSESQNIAVNLIPPQSSPPDLLTKYKDIDNKPPSSSEDDTTRLIKPIPEQNVSPTQSMETTKSGNVYQNIAGWNWDDEW</sequence>
<evidence type="ECO:0000256" key="1">
    <source>
        <dbReference type="SAM" id="MobiDB-lite"/>
    </source>
</evidence>
<feature type="region of interest" description="Disordered" evidence="1">
    <location>
        <begin position="1"/>
        <end position="84"/>
    </location>
</feature>
<evidence type="ECO:0000313" key="3">
    <source>
        <dbReference type="Proteomes" id="UP000031668"/>
    </source>
</evidence>
<dbReference type="Proteomes" id="UP000031668">
    <property type="component" value="Unassembled WGS sequence"/>
</dbReference>
<protein>
    <submittedName>
        <fullName evidence="2">Uncharacterized protein</fullName>
    </submittedName>
</protein>
<name>A0A0C2J6D9_THEKT</name>
<proteinExistence type="predicted"/>
<comment type="caution">
    <text evidence="2">The sequence shown here is derived from an EMBL/GenBank/DDBJ whole genome shotgun (WGS) entry which is preliminary data.</text>
</comment>
<accession>A0A0C2J6D9</accession>